<dbReference type="GO" id="GO:0031966">
    <property type="term" value="C:mitochondrial membrane"/>
    <property type="evidence" value="ECO:0007669"/>
    <property type="project" value="UniProtKB-SubCell"/>
</dbReference>
<dbReference type="GO" id="GO:0005469">
    <property type="term" value="F:succinate:fumarate antiporter activity"/>
    <property type="evidence" value="ECO:0007669"/>
    <property type="project" value="TreeGrafter"/>
</dbReference>
<dbReference type="EMBL" id="MCFL01000073">
    <property type="protein sequence ID" value="ORZ30866.1"/>
    <property type="molecule type" value="Genomic_DNA"/>
</dbReference>
<evidence type="ECO:0000256" key="8">
    <source>
        <dbReference type="ARBA" id="ARBA00023136"/>
    </source>
</evidence>
<evidence type="ECO:0000256" key="2">
    <source>
        <dbReference type="ARBA" id="ARBA00006375"/>
    </source>
</evidence>
<evidence type="ECO:0000256" key="4">
    <source>
        <dbReference type="ARBA" id="ARBA00022692"/>
    </source>
</evidence>
<evidence type="ECO:0000313" key="11">
    <source>
        <dbReference type="EMBL" id="ORZ30866.1"/>
    </source>
</evidence>
<dbReference type="InterPro" id="IPR049563">
    <property type="entry name" value="TXTP-like"/>
</dbReference>
<evidence type="ECO:0000256" key="7">
    <source>
        <dbReference type="ARBA" id="ARBA00023128"/>
    </source>
</evidence>
<comment type="subcellular location">
    <subcellularLocation>
        <location evidence="1">Mitochondrion membrane</location>
        <topology evidence="1">Multi-pass membrane protein</topology>
    </subcellularLocation>
</comment>
<evidence type="ECO:0000256" key="9">
    <source>
        <dbReference type="PROSITE-ProRule" id="PRU00282"/>
    </source>
</evidence>
<keyword evidence="8 9" id="KW-0472">Membrane</keyword>
<accession>A0A1Y2H8F8</accession>
<evidence type="ECO:0000256" key="6">
    <source>
        <dbReference type="ARBA" id="ARBA00022989"/>
    </source>
</evidence>
<evidence type="ECO:0000256" key="10">
    <source>
        <dbReference type="RuleBase" id="RU000488"/>
    </source>
</evidence>
<evidence type="ECO:0000256" key="3">
    <source>
        <dbReference type="ARBA" id="ARBA00022448"/>
    </source>
</evidence>
<keyword evidence="6" id="KW-1133">Transmembrane helix</keyword>
<protein>
    <submittedName>
        <fullName evidence="11">Mitochondrial carrier domain-containing protein</fullName>
    </submittedName>
</protein>
<evidence type="ECO:0000256" key="1">
    <source>
        <dbReference type="ARBA" id="ARBA00004225"/>
    </source>
</evidence>
<dbReference type="PANTHER" id="PTHR45788">
    <property type="entry name" value="SUCCINATE/FUMARATE MITOCHONDRIAL TRANSPORTER-RELATED"/>
    <property type="match status" value="1"/>
</dbReference>
<organism evidence="11 12">
    <name type="scientific">Catenaria anguillulae PL171</name>
    <dbReference type="NCBI Taxonomy" id="765915"/>
    <lineage>
        <taxon>Eukaryota</taxon>
        <taxon>Fungi</taxon>
        <taxon>Fungi incertae sedis</taxon>
        <taxon>Blastocladiomycota</taxon>
        <taxon>Blastocladiomycetes</taxon>
        <taxon>Blastocladiales</taxon>
        <taxon>Catenariaceae</taxon>
        <taxon>Catenaria</taxon>
    </lineage>
</organism>
<dbReference type="InterPro" id="IPR018108">
    <property type="entry name" value="MCP_transmembrane"/>
</dbReference>
<dbReference type="Gene3D" id="1.50.40.10">
    <property type="entry name" value="Mitochondrial carrier domain"/>
    <property type="match status" value="2"/>
</dbReference>
<dbReference type="SUPFAM" id="SSF103506">
    <property type="entry name" value="Mitochondrial carrier"/>
    <property type="match status" value="1"/>
</dbReference>
<dbReference type="OrthoDB" id="204711at2759"/>
<dbReference type="AlphaFoldDB" id="A0A1Y2H8F8"/>
<comment type="similarity">
    <text evidence="2 10">Belongs to the mitochondrial carrier (TC 2.A.29) family.</text>
</comment>
<keyword evidence="5" id="KW-0677">Repeat</keyword>
<dbReference type="STRING" id="765915.A0A1Y2H8F8"/>
<feature type="repeat" description="Solcar" evidence="9">
    <location>
        <begin position="11"/>
        <end position="101"/>
    </location>
</feature>
<name>A0A1Y2H8F8_9FUNG</name>
<dbReference type="PROSITE" id="PS50920">
    <property type="entry name" value="SOLCAR"/>
    <property type="match status" value="2"/>
</dbReference>
<reference evidence="11 12" key="1">
    <citation type="submission" date="2016-07" db="EMBL/GenBank/DDBJ databases">
        <title>Pervasive Adenine N6-methylation of Active Genes in Fungi.</title>
        <authorList>
            <consortium name="DOE Joint Genome Institute"/>
            <person name="Mondo S.J."/>
            <person name="Dannebaum R.O."/>
            <person name="Kuo R.C."/>
            <person name="Labutti K."/>
            <person name="Haridas S."/>
            <person name="Kuo A."/>
            <person name="Salamov A."/>
            <person name="Ahrendt S.R."/>
            <person name="Lipzen A."/>
            <person name="Sullivan W."/>
            <person name="Andreopoulos W.B."/>
            <person name="Clum A."/>
            <person name="Lindquist E."/>
            <person name="Daum C."/>
            <person name="Ramamoorthy G.K."/>
            <person name="Gryganskyi A."/>
            <person name="Culley D."/>
            <person name="Magnuson J.K."/>
            <person name="James T.Y."/>
            <person name="O'Malley M.A."/>
            <person name="Stajich J.E."/>
            <person name="Spatafora J.W."/>
            <person name="Visel A."/>
            <person name="Grigoriev I.V."/>
        </authorList>
    </citation>
    <scope>NUCLEOTIDE SEQUENCE [LARGE SCALE GENOMIC DNA]</scope>
    <source>
        <strain evidence="11 12">PL171</strain>
    </source>
</reference>
<evidence type="ECO:0000313" key="12">
    <source>
        <dbReference type="Proteomes" id="UP000193411"/>
    </source>
</evidence>
<keyword evidence="4 9" id="KW-0812">Transmembrane</keyword>
<comment type="caution">
    <text evidence="11">The sequence shown here is derived from an EMBL/GenBank/DDBJ whole genome shotgun (WGS) entry which is preliminary data.</text>
</comment>
<keyword evidence="3 10" id="KW-0813">Transport</keyword>
<gene>
    <name evidence="11" type="ORF">BCR44DRAFT_1541248</name>
</gene>
<feature type="repeat" description="Solcar" evidence="9">
    <location>
        <begin position="171"/>
        <end position="260"/>
    </location>
</feature>
<dbReference type="InterPro" id="IPR023395">
    <property type="entry name" value="MCP_dom_sf"/>
</dbReference>
<keyword evidence="12" id="KW-1185">Reference proteome</keyword>
<dbReference type="PANTHER" id="PTHR45788:SF2">
    <property type="entry name" value="SUCCINATE_FUMARATE MITOCHONDRIAL TRANSPORTER"/>
    <property type="match status" value="1"/>
</dbReference>
<dbReference type="Proteomes" id="UP000193411">
    <property type="component" value="Unassembled WGS sequence"/>
</dbReference>
<keyword evidence="7" id="KW-0496">Mitochondrion</keyword>
<evidence type="ECO:0000256" key="5">
    <source>
        <dbReference type="ARBA" id="ARBA00022737"/>
    </source>
</evidence>
<sequence>MASKGSTTGKASFTTTLIAGGTAGLCEALVMHPLDVLKVRLQLQPNRLPDGQPRLGFVGMAAKVARRDGILGFYKGLGAVVIGIVPKMAVRFTSFNYYKGLFADKETAKLQAQRHSLSDPLAEVTKYRNPIHAAYTIVKDEGPKTLWKGAANFAVYNEGKRRIEAYQGHEMHSWQQMLLGLVSGAMGPISNNPIDTIKTRVQRSLNKSGETGFGRIKLVMSDMWKNEGLSAFYKGLTPRLLRVAPGNAVTFTVYEIVSKRLQEGKKNNV</sequence>
<dbReference type="Pfam" id="PF00153">
    <property type="entry name" value="Mito_carr"/>
    <property type="match status" value="2"/>
</dbReference>
<proteinExistence type="inferred from homology"/>